<name>A0A6A6TU22_9PEZI</name>
<feature type="compositionally biased region" description="Low complexity" evidence="1">
    <location>
        <begin position="47"/>
        <end position="59"/>
    </location>
</feature>
<proteinExistence type="predicted"/>
<accession>A0A6A6TU22</accession>
<feature type="compositionally biased region" description="Basic and acidic residues" evidence="1">
    <location>
        <begin position="292"/>
        <end position="302"/>
    </location>
</feature>
<gene>
    <name evidence="2" type="ORF">BT63DRAFT_430451</name>
</gene>
<evidence type="ECO:0000313" key="3">
    <source>
        <dbReference type="Proteomes" id="UP000799302"/>
    </source>
</evidence>
<feature type="compositionally biased region" description="Basic and acidic residues" evidence="1">
    <location>
        <begin position="272"/>
        <end position="281"/>
    </location>
</feature>
<feature type="compositionally biased region" description="Basic and acidic residues" evidence="1">
    <location>
        <begin position="1"/>
        <end position="14"/>
    </location>
</feature>
<dbReference type="AlphaFoldDB" id="A0A6A6TU22"/>
<evidence type="ECO:0000256" key="1">
    <source>
        <dbReference type="SAM" id="MobiDB-lite"/>
    </source>
</evidence>
<dbReference type="EMBL" id="MU004246">
    <property type="protein sequence ID" value="KAF2663260.1"/>
    <property type="molecule type" value="Genomic_DNA"/>
</dbReference>
<feature type="compositionally biased region" description="Low complexity" evidence="1">
    <location>
        <begin position="75"/>
        <end position="91"/>
    </location>
</feature>
<dbReference type="Proteomes" id="UP000799302">
    <property type="component" value="Unassembled WGS sequence"/>
</dbReference>
<feature type="region of interest" description="Disordered" evidence="1">
    <location>
        <begin position="229"/>
        <end position="302"/>
    </location>
</feature>
<evidence type="ECO:0000313" key="2">
    <source>
        <dbReference type="EMBL" id="KAF2663260.1"/>
    </source>
</evidence>
<sequence length="302" mass="33294">MNEKVAHEVPPEKIVRRRPVSSRSYSQYADEDDTYGPAIRLHRTIRQQPSPGESSSSQPNNTAAHQNTMDRLKSNPKGKAPASSPSNKPNPARTPSARTPIEQLVLTRAQAVGIGNANLTPLQLKNLASVLTKWAVSREEHPPYPYRDFGTEHDIDIFNQIFTRWRPFPLASEAREYLKRTVPDLPKRANWNWKRQQGDRDTLTTLHGSLTETILGPGVAPRAKKGLRLNGGAFKTRKAGATSVPSGDADDDRGRRSGAPSPVAPPTNGCSENRHRARVDSDSSMETWFPGRAREGRSDGGA</sequence>
<feature type="region of interest" description="Disordered" evidence="1">
    <location>
        <begin position="1"/>
        <end position="98"/>
    </location>
</feature>
<reference evidence="2" key="1">
    <citation type="journal article" date="2020" name="Stud. Mycol.">
        <title>101 Dothideomycetes genomes: a test case for predicting lifestyles and emergence of pathogens.</title>
        <authorList>
            <person name="Haridas S."/>
            <person name="Albert R."/>
            <person name="Binder M."/>
            <person name="Bloem J."/>
            <person name="Labutti K."/>
            <person name="Salamov A."/>
            <person name="Andreopoulos B."/>
            <person name="Baker S."/>
            <person name="Barry K."/>
            <person name="Bills G."/>
            <person name="Bluhm B."/>
            <person name="Cannon C."/>
            <person name="Castanera R."/>
            <person name="Culley D."/>
            <person name="Daum C."/>
            <person name="Ezra D."/>
            <person name="Gonzalez J."/>
            <person name="Henrissat B."/>
            <person name="Kuo A."/>
            <person name="Liang C."/>
            <person name="Lipzen A."/>
            <person name="Lutzoni F."/>
            <person name="Magnuson J."/>
            <person name="Mondo S."/>
            <person name="Nolan M."/>
            <person name="Ohm R."/>
            <person name="Pangilinan J."/>
            <person name="Park H.-J."/>
            <person name="Ramirez L."/>
            <person name="Alfaro M."/>
            <person name="Sun H."/>
            <person name="Tritt A."/>
            <person name="Yoshinaga Y."/>
            <person name="Zwiers L.-H."/>
            <person name="Turgeon B."/>
            <person name="Goodwin S."/>
            <person name="Spatafora J."/>
            <person name="Crous P."/>
            <person name="Grigoriev I."/>
        </authorList>
    </citation>
    <scope>NUCLEOTIDE SEQUENCE</scope>
    <source>
        <strain evidence="2">CBS 115976</strain>
    </source>
</reference>
<protein>
    <submittedName>
        <fullName evidence="2">Uncharacterized protein</fullName>
    </submittedName>
</protein>
<organism evidence="2 3">
    <name type="scientific">Microthyrium microscopicum</name>
    <dbReference type="NCBI Taxonomy" id="703497"/>
    <lineage>
        <taxon>Eukaryota</taxon>
        <taxon>Fungi</taxon>
        <taxon>Dikarya</taxon>
        <taxon>Ascomycota</taxon>
        <taxon>Pezizomycotina</taxon>
        <taxon>Dothideomycetes</taxon>
        <taxon>Dothideomycetes incertae sedis</taxon>
        <taxon>Microthyriales</taxon>
        <taxon>Microthyriaceae</taxon>
        <taxon>Microthyrium</taxon>
    </lineage>
</organism>
<keyword evidence="3" id="KW-1185">Reference proteome</keyword>